<sequence>MNKRFQATVGTLIVIVILAFTFDPLNLARNHPSSSKSSTSSLTLNSPYAFVTLLASNPKLDNKTVPDDEDEYFVGTRVLAYQLLHAPRTGTNTSIPFVVLATPDIPESKLERLRKDGATVKVIERISESWMKPGLERWRDMMSKLRMLELTHFEKVLFMDADMYVAERMDGIFTDPTTEPLTPKPELAVEDEGPLPRSYIFSAQQYMEGRVHPYPPPAGDYFSGGFFLCQPSIEMFNYYLTMTKIKDRFNSNDMEQGLLNYAHRRAGPMPWTDIYYKWTTTWPSMKEYEAGAHSLHEKWWDEKIRLDPDLRKLWYIARGEMDGYYHASSNCKKMSQARAAARTVNDMSEEDYRQMRRQYNDQHPYASELSFEEYLEEAARAGTEHGRMTGRDVSGLRGSGHRSHEGGRSSHDRGLVSRPRPHGSEHRSQEGGRSTHDRSLVPRPSPREEAERSNNDRTLISRPRPREDEMHHATGPSHGSESRCGTGCRDCDDSLDGDSFDDDPFDEAYSDNDTLAHSPGTSTSRFSADRTLRRHGTDHSRETDSQSSTFASNVDEFEDDDDDYDDDAREVIRPTTRRGPISRPPRRAQSPPLPPRSVQPPRVTFPIPSGGRIPPSPFTFALPAQPPLSARSAQADGRTGAGHGAPLRGTQRGPPTADGTPLDETCYDPRGGPRPGDRRRH</sequence>
<protein>
    <recommendedName>
        <fullName evidence="4">Nucleotide-diphospho-sugar transferase</fullName>
    </recommendedName>
</protein>
<gene>
    <name evidence="2" type="ORF">HO173_009216</name>
</gene>
<evidence type="ECO:0000256" key="1">
    <source>
        <dbReference type="SAM" id="MobiDB-lite"/>
    </source>
</evidence>
<evidence type="ECO:0000313" key="3">
    <source>
        <dbReference type="Proteomes" id="UP000578531"/>
    </source>
</evidence>
<dbReference type="GeneID" id="59290868"/>
<feature type="compositionally biased region" description="Acidic residues" evidence="1">
    <location>
        <begin position="493"/>
        <end position="510"/>
    </location>
</feature>
<feature type="compositionally biased region" description="Acidic residues" evidence="1">
    <location>
        <begin position="555"/>
        <end position="568"/>
    </location>
</feature>
<dbReference type="PANTHER" id="PTHR11183">
    <property type="entry name" value="GLYCOGENIN SUBFAMILY MEMBER"/>
    <property type="match status" value="1"/>
</dbReference>
<feature type="region of interest" description="Disordered" evidence="1">
    <location>
        <begin position="381"/>
        <end position="681"/>
    </location>
</feature>
<dbReference type="SUPFAM" id="SSF53448">
    <property type="entry name" value="Nucleotide-diphospho-sugar transferases"/>
    <property type="match status" value="1"/>
</dbReference>
<proteinExistence type="predicted"/>
<keyword evidence="3" id="KW-1185">Reference proteome</keyword>
<feature type="compositionally biased region" description="Basic and acidic residues" evidence="1">
    <location>
        <begin position="527"/>
        <end position="544"/>
    </location>
</feature>
<feature type="compositionally biased region" description="Low complexity" evidence="1">
    <location>
        <begin position="599"/>
        <end position="613"/>
    </location>
</feature>
<feature type="compositionally biased region" description="Basic and acidic residues" evidence="1">
    <location>
        <begin position="402"/>
        <end position="415"/>
    </location>
</feature>
<dbReference type="InterPro" id="IPR029044">
    <property type="entry name" value="Nucleotide-diphossugar_trans"/>
</dbReference>
<dbReference type="OrthoDB" id="2014201at2759"/>
<accession>A0A8H6FPX0</accession>
<reference evidence="2 3" key="1">
    <citation type="journal article" date="2020" name="Genomics">
        <title>Complete, high-quality genomes from long-read metagenomic sequencing of two wolf lichen thalli reveals enigmatic genome architecture.</title>
        <authorList>
            <person name="McKenzie S.K."/>
            <person name="Walston R.F."/>
            <person name="Allen J.L."/>
        </authorList>
    </citation>
    <scope>NUCLEOTIDE SEQUENCE [LARGE SCALE GENOMIC DNA]</scope>
    <source>
        <strain evidence="2">WasteWater2</strain>
    </source>
</reference>
<dbReference type="Proteomes" id="UP000578531">
    <property type="component" value="Unassembled WGS sequence"/>
</dbReference>
<dbReference type="RefSeq" id="XP_037161974.1">
    <property type="nucleotide sequence ID" value="XM_037311107.1"/>
</dbReference>
<dbReference type="EMBL" id="JACCJC010000047">
    <property type="protein sequence ID" value="KAF6232548.1"/>
    <property type="molecule type" value="Genomic_DNA"/>
</dbReference>
<name>A0A8H6FPX0_9LECA</name>
<evidence type="ECO:0008006" key="4">
    <source>
        <dbReference type="Google" id="ProtNLM"/>
    </source>
</evidence>
<comment type="caution">
    <text evidence="2">The sequence shown here is derived from an EMBL/GenBank/DDBJ whole genome shotgun (WGS) entry which is preliminary data.</text>
</comment>
<organism evidence="2 3">
    <name type="scientific">Letharia columbiana</name>
    <dbReference type="NCBI Taxonomy" id="112416"/>
    <lineage>
        <taxon>Eukaryota</taxon>
        <taxon>Fungi</taxon>
        <taxon>Dikarya</taxon>
        <taxon>Ascomycota</taxon>
        <taxon>Pezizomycotina</taxon>
        <taxon>Lecanoromycetes</taxon>
        <taxon>OSLEUM clade</taxon>
        <taxon>Lecanoromycetidae</taxon>
        <taxon>Lecanorales</taxon>
        <taxon>Lecanorineae</taxon>
        <taxon>Parmeliaceae</taxon>
        <taxon>Letharia</taxon>
    </lineage>
</organism>
<evidence type="ECO:0000313" key="2">
    <source>
        <dbReference type="EMBL" id="KAF6232548.1"/>
    </source>
</evidence>
<feature type="compositionally biased region" description="Basic and acidic residues" evidence="1">
    <location>
        <begin position="422"/>
        <end position="455"/>
    </location>
</feature>
<feature type="compositionally biased region" description="Basic and acidic residues" evidence="1">
    <location>
        <begin position="381"/>
        <end position="390"/>
    </location>
</feature>
<feature type="compositionally biased region" description="Polar residues" evidence="1">
    <location>
        <begin position="511"/>
        <end position="526"/>
    </location>
</feature>
<dbReference type="Gene3D" id="3.90.550.10">
    <property type="entry name" value="Spore Coat Polysaccharide Biosynthesis Protein SpsA, Chain A"/>
    <property type="match status" value="1"/>
</dbReference>
<dbReference type="AlphaFoldDB" id="A0A8H6FPX0"/>
<dbReference type="InterPro" id="IPR050587">
    <property type="entry name" value="GNT1/Glycosyltrans_8"/>
</dbReference>